<keyword evidence="8" id="KW-0677">Repeat</keyword>
<dbReference type="InterPro" id="IPR051631">
    <property type="entry name" value="Ankyrin-KH/SAM_domain"/>
</dbReference>
<comment type="subcellular location">
    <subcellularLocation>
        <location evidence="2">Secreted</location>
    </subcellularLocation>
    <subcellularLocation>
        <location evidence="1">Target cell membrane</location>
    </subcellularLocation>
</comment>
<dbReference type="GO" id="GO:0005576">
    <property type="term" value="C:extracellular region"/>
    <property type="evidence" value="ECO:0007669"/>
    <property type="project" value="UniProtKB-SubCell"/>
</dbReference>
<gene>
    <name evidence="14" type="primary">TV41_04260</name>
    <name evidence="14" type="ORF">TNCT_404731</name>
</gene>
<dbReference type="GO" id="GO:0006887">
    <property type="term" value="P:exocytosis"/>
    <property type="evidence" value="ECO:0007669"/>
    <property type="project" value="UniProtKB-KW"/>
</dbReference>
<keyword evidence="7" id="KW-0528">Neurotoxin</keyword>
<evidence type="ECO:0000256" key="3">
    <source>
        <dbReference type="ARBA" id="ARBA00022483"/>
    </source>
</evidence>
<evidence type="ECO:0000256" key="2">
    <source>
        <dbReference type="ARBA" id="ARBA00004613"/>
    </source>
</evidence>
<evidence type="ECO:0000256" key="5">
    <source>
        <dbReference type="ARBA" id="ARBA00022537"/>
    </source>
</evidence>
<evidence type="ECO:0000256" key="13">
    <source>
        <dbReference type="SAM" id="Coils"/>
    </source>
</evidence>
<dbReference type="GO" id="GO:0090729">
    <property type="term" value="F:toxin activity"/>
    <property type="evidence" value="ECO:0007669"/>
    <property type="project" value="UniProtKB-KW"/>
</dbReference>
<dbReference type="PANTHER" id="PTHR23206">
    <property type="entry name" value="MASK PROTEIN"/>
    <property type="match status" value="1"/>
</dbReference>
<keyword evidence="6" id="KW-0800">Toxin</keyword>
<keyword evidence="11" id="KW-1053">Target membrane</keyword>
<accession>A0A8X6GJJ2</accession>
<dbReference type="PROSITE" id="PS50088">
    <property type="entry name" value="ANK_REPEAT"/>
    <property type="match status" value="8"/>
</dbReference>
<evidence type="ECO:0008006" key="16">
    <source>
        <dbReference type="Google" id="ProtNLM"/>
    </source>
</evidence>
<feature type="coiled-coil region" evidence="13">
    <location>
        <begin position="400"/>
        <end position="427"/>
    </location>
</feature>
<dbReference type="GO" id="GO:0005737">
    <property type="term" value="C:cytoplasm"/>
    <property type="evidence" value="ECO:0007669"/>
    <property type="project" value="TreeGrafter"/>
</dbReference>
<keyword evidence="10 12" id="KW-0040">ANK repeat</keyword>
<keyword evidence="9" id="KW-0638">Presynaptic neurotoxin</keyword>
<feature type="repeat" description="ANK" evidence="12">
    <location>
        <begin position="904"/>
        <end position="936"/>
    </location>
</feature>
<proteinExistence type="predicted"/>
<feature type="repeat" description="ANK" evidence="12">
    <location>
        <begin position="871"/>
        <end position="903"/>
    </location>
</feature>
<evidence type="ECO:0000256" key="8">
    <source>
        <dbReference type="ARBA" id="ARBA00022737"/>
    </source>
</evidence>
<evidence type="ECO:0000256" key="9">
    <source>
        <dbReference type="ARBA" id="ARBA00023028"/>
    </source>
</evidence>
<dbReference type="OrthoDB" id="8348102at2759"/>
<organism evidence="14 15">
    <name type="scientific">Trichonephila clavata</name>
    <name type="common">Joro spider</name>
    <name type="synonym">Nephila clavata</name>
    <dbReference type="NCBI Taxonomy" id="2740835"/>
    <lineage>
        <taxon>Eukaryota</taxon>
        <taxon>Metazoa</taxon>
        <taxon>Ecdysozoa</taxon>
        <taxon>Arthropoda</taxon>
        <taxon>Chelicerata</taxon>
        <taxon>Arachnida</taxon>
        <taxon>Araneae</taxon>
        <taxon>Araneomorphae</taxon>
        <taxon>Entelegynae</taxon>
        <taxon>Araneoidea</taxon>
        <taxon>Nephilidae</taxon>
        <taxon>Trichonephila</taxon>
    </lineage>
</organism>
<keyword evidence="15" id="KW-1185">Reference proteome</keyword>
<dbReference type="Pfam" id="PF13637">
    <property type="entry name" value="Ank_4"/>
    <property type="match status" value="1"/>
</dbReference>
<name>A0A8X6GJJ2_TRICU</name>
<evidence type="ECO:0000256" key="7">
    <source>
        <dbReference type="ARBA" id="ARBA00022699"/>
    </source>
</evidence>
<feature type="repeat" description="ANK" evidence="12">
    <location>
        <begin position="970"/>
        <end position="1002"/>
    </location>
</feature>
<dbReference type="InterPro" id="IPR036770">
    <property type="entry name" value="Ankyrin_rpt-contain_sf"/>
</dbReference>
<keyword evidence="4" id="KW-0964">Secreted</keyword>
<dbReference type="InterPro" id="IPR002110">
    <property type="entry name" value="Ankyrin_rpt"/>
</dbReference>
<dbReference type="AlphaFoldDB" id="A0A8X6GJJ2"/>
<dbReference type="PROSITE" id="PS50297">
    <property type="entry name" value="ANK_REP_REGION"/>
    <property type="match status" value="7"/>
</dbReference>
<dbReference type="GO" id="GO:0044218">
    <property type="term" value="C:other organism cell membrane"/>
    <property type="evidence" value="ECO:0007669"/>
    <property type="project" value="UniProtKB-KW"/>
</dbReference>
<evidence type="ECO:0000256" key="6">
    <source>
        <dbReference type="ARBA" id="ARBA00022656"/>
    </source>
</evidence>
<dbReference type="PRINTS" id="PR01415">
    <property type="entry name" value="ANKYRIN"/>
</dbReference>
<keyword evidence="5" id="KW-1052">Target cell membrane</keyword>
<evidence type="ECO:0000313" key="15">
    <source>
        <dbReference type="Proteomes" id="UP000887116"/>
    </source>
</evidence>
<dbReference type="GO" id="GO:0045087">
    <property type="term" value="P:innate immune response"/>
    <property type="evidence" value="ECO:0007669"/>
    <property type="project" value="TreeGrafter"/>
</dbReference>
<dbReference type="SMART" id="SM00248">
    <property type="entry name" value="ANK"/>
    <property type="match status" value="9"/>
</dbReference>
<feature type="repeat" description="ANK" evidence="12">
    <location>
        <begin position="937"/>
        <end position="969"/>
    </location>
</feature>
<dbReference type="Proteomes" id="UP000887116">
    <property type="component" value="Unassembled WGS sequence"/>
</dbReference>
<keyword evidence="13" id="KW-0175">Coiled coil</keyword>
<dbReference type="SUPFAM" id="SSF48403">
    <property type="entry name" value="Ankyrin repeat"/>
    <property type="match status" value="1"/>
</dbReference>
<dbReference type="Gene3D" id="1.25.40.20">
    <property type="entry name" value="Ankyrin repeat-containing domain"/>
    <property type="match status" value="3"/>
</dbReference>
<keyword evidence="3" id="KW-0268">Exocytosis</keyword>
<dbReference type="EMBL" id="BMAO01025851">
    <property type="protein sequence ID" value="GFR05398.1"/>
    <property type="molecule type" value="Genomic_DNA"/>
</dbReference>
<sequence>MLVTTDKFSSLNRRIIWDHNIDNYSSITLDKALGLFQLGWLLMDLDTSLKGVEEDRKSKEEHDKYVKGRISNVKKLSLEFHPDAKVANTSNAQQVINKLKDVLSKVHGYVMKERHPNQKYGFIYRLFGEQEVDLIYSSENLSEVMNVTVCNKLYNLAYLEGEELIKARNNCLKKVESYLESINKMYDNRREVRNCVDSVKEEFEQYKVSYQKVLVENLKLLSNECRNSQELKTIKTEVDKLLEESKEQYKILKDCRIDKVKPDEVFVQPFLEYFTLMNMYRKFIIGDDDMRYRTLWPYSRVFETISDTQKKFTLEKNETSFTKLSKEYIKTLSYRKLSEFSSLMVSCYNEKSTEELKGEIDKYYSGNIPAEEEIKNVLFCALNQLTKLLKEKFKPKETFLEREKRINAEAEEEIKWADQRIKQEVERVEQIGRVNIAFTRKIFDLNKKLISKELRDIVIESQGEIVEATVQYIMKYNSTPEQVLNAIMEEIVSNKDQVIKDKEKYKGKVSSEIIEQGIKSLLSQDALIELSSRKSADKLSCSTTSLHVTTQKGNLEAAKKDIVKHLNRFSNVYIVRGKDRGASCWHCVLIDKDKKDRFLEKSGGPMDVKDYGSILYSGWGQDPPQSITDKTNKFLNRISNDLFLVRKEKGAYHYVLVDKDKREMFLEKSRTGSIKDIESYGRVLYFGWGQDPPESISHKIASAYLCVLDYTSLVYSPPTFVLSSIAAKLPSLFFTKKINEDLHDASRNGELGTVRYFIRKGVDVNGADKNGWTSLHHAAYCGKLEVVELLVDNRADIHAKDVICGRKPVHIAAREGHENIVEFFLSSGIGVDDADENNWMPLHYAAWNGHFRVAKLLISKGADIHTKDITYGKKPIHIAAGKGHTNVVELFLSGGIGIDDTDKEGRTALYYAAWNGHLEVMKFLMGKKANIHAENTYGTKPIHVAAMEGHQKVIEFLLSNGVSINDRTKNGCTPLYCATSAGQLEVVEFLIQKGADINTEDNDGKTPLDLARKGGHTEIVNMLDGTEKKNQLLETNSEADGSPESCLSGVTISNQSIKTRSVNL</sequence>
<dbReference type="PANTHER" id="PTHR23206:SF7">
    <property type="entry name" value="PROTEIN KINASE DOMAIN-CONTAINING PROTEIN"/>
    <property type="match status" value="1"/>
</dbReference>
<evidence type="ECO:0000256" key="1">
    <source>
        <dbReference type="ARBA" id="ARBA00004175"/>
    </source>
</evidence>
<dbReference type="GO" id="GO:0044231">
    <property type="term" value="C:host cell presynaptic membrane"/>
    <property type="evidence" value="ECO:0007669"/>
    <property type="project" value="UniProtKB-KW"/>
</dbReference>
<evidence type="ECO:0000256" key="12">
    <source>
        <dbReference type="PROSITE-ProRule" id="PRU00023"/>
    </source>
</evidence>
<evidence type="ECO:0000313" key="14">
    <source>
        <dbReference type="EMBL" id="GFR05398.1"/>
    </source>
</evidence>
<evidence type="ECO:0000256" key="11">
    <source>
        <dbReference type="ARBA" id="ARBA00023298"/>
    </source>
</evidence>
<keyword evidence="11" id="KW-0472">Membrane</keyword>
<feature type="repeat" description="ANK" evidence="12">
    <location>
        <begin position="804"/>
        <end position="836"/>
    </location>
</feature>
<feature type="repeat" description="ANK" evidence="12">
    <location>
        <begin position="770"/>
        <end position="802"/>
    </location>
</feature>
<dbReference type="Pfam" id="PF12796">
    <property type="entry name" value="Ank_2"/>
    <property type="match status" value="3"/>
</dbReference>
<evidence type="ECO:0000256" key="10">
    <source>
        <dbReference type="ARBA" id="ARBA00023043"/>
    </source>
</evidence>
<reference evidence="14" key="1">
    <citation type="submission" date="2020-07" db="EMBL/GenBank/DDBJ databases">
        <title>Multicomponent nature underlies the extraordinary mechanical properties of spider dragline silk.</title>
        <authorList>
            <person name="Kono N."/>
            <person name="Nakamura H."/>
            <person name="Mori M."/>
            <person name="Yoshida Y."/>
            <person name="Ohtoshi R."/>
            <person name="Malay A.D."/>
            <person name="Moran D.A.P."/>
            <person name="Tomita M."/>
            <person name="Numata K."/>
            <person name="Arakawa K."/>
        </authorList>
    </citation>
    <scope>NUCLEOTIDE SEQUENCE</scope>
</reference>
<feature type="repeat" description="ANK" evidence="12">
    <location>
        <begin position="837"/>
        <end position="869"/>
    </location>
</feature>
<feature type="repeat" description="ANK" evidence="12">
    <location>
        <begin position="742"/>
        <end position="769"/>
    </location>
</feature>
<comment type="caution">
    <text evidence="14">The sequence shown here is derived from an EMBL/GenBank/DDBJ whole genome shotgun (WGS) entry which is preliminary data.</text>
</comment>
<protein>
    <recommendedName>
        <fullName evidence="16">Ankyrin repeat protein</fullName>
    </recommendedName>
</protein>
<evidence type="ECO:0000256" key="4">
    <source>
        <dbReference type="ARBA" id="ARBA00022525"/>
    </source>
</evidence>